<name>A0A947GR45_9CYAN</name>
<dbReference type="GO" id="GO:0003677">
    <property type="term" value="F:DNA binding"/>
    <property type="evidence" value="ECO:0007669"/>
    <property type="project" value="InterPro"/>
</dbReference>
<gene>
    <name evidence="4" type="ORF">IXB50_18170</name>
</gene>
<organism evidence="4 5">
    <name type="scientific">Leptothoe spongobia TAU-MAC 1115</name>
    <dbReference type="NCBI Taxonomy" id="1967444"/>
    <lineage>
        <taxon>Bacteria</taxon>
        <taxon>Bacillati</taxon>
        <taxon>Cyanobacteriota</taxon>
        <taxon>Cyanophyceae</taxon>
        <taxon>Nodosilineales</taxon>
        <taxon>Cymatolegaceae</taxon>
        <taxon>Leptothoe</taxon>
        <taxon>Leptothoe spongobia</taxon>
    </lineage>
</organism>
<feature type="region of interest" description="Disordered" evidence="1">
    <location>
        <begin position="239"/>
        <end position="265"/>
    </location>
</feature>
<keyword evidence="5" id="KW-1185">Reference proteome</keyword>
<comment type="caution">
    <text evidence="4">The sequence shown here is derived from an EMBL/GenBank/DDBJ whole genome shotgun (WGS) entry which is preliminary data.</text>
</comment>
<feature type="transmembrane region" description="Helical" evidence="2">
    <location>
        <begin position="109"/>
        <end position="129"/>
    </location>
</feature>
<protein>
    <submittedName>
        <fullName evidence="4">Helix-turn-helix domain-containing protein</fullName>
    </submittedName>
</protein>
<evidence type="ECO:0000256" key="1">
    <source>
        <dbReference type="SAM" id="MobiDB-lite"/>
    </source>
</evidence>
<evidence type="ECO:0000259" key="3">
    <source>
        <dbReference type="Pfam" id="PF13464"/>
    </source>
</evidence>
<keyword evidence="2" id="KW-1133">Transmembrane helix</keyword>
<dbReference type="Gene3D" id="1.10.260.40">
    <property type="entry name" value="lambda repressor-like DNA-binding domains"/>
    <property type="match status" value="1"/>
</dbReference>
<dbReference type="PANTHER" id="PTHR34475:SF1">
    <property type="entry name" value="CYTOSKELETON PROTEIN RODZ"/>
    <property type="match status" value="1"/>
</dbReference>
<dbReference type="InterPro" id="IPR050400">
    <property type="entry name" value="Bact_Cytoskel_RodZ"/>
</dbReference>
<feature type="compositionally biased region" description="Polar residues" evidence="1">
    <location>
        <begin position="158"/>
        <end position="167"/>
    </location>
</feature>
<accession>A0A947GR45</accession>
<dbReference type="RefSeq" id="WP_215610416.1">
    <property type="nucleotide sequence ID" value="NZ_JADOES010000044.1"/>
</dbReference>
<proteinExistence type="predicted"/>
<dbReference type="PANTHER" id="PTHR34475">
    <property type="match status" value="1"/>
</dbReference>
<dbReference type="EMBL" id="JADOES010000044">
    <property type="protein sequence ID" value="MBT9317351.1"/>
    <property type="molecule type" value="Genomic_DNA"/>
</dbReference>
<dbReference type="InterPro" id="IPR010982">
    <property type="entry name" value="Lambda_DNA-bd_dom_sf"/>
</dbReference>
<dbReference type="Proteomes" id="UP000717364">
    <property type="component" value="Unassembled WGS sequence"/>
</dbReference>
<dbReference type="AlphaFoldDB" id="A0A947GR45"/>
<dbReference type="Pfam" id="PF13464">
    <property type="entry name" value="RodZ_C"/>
    <property type="match status" value="1"/>
</dbReference>
<feature type="region of interest" description="Disordered" evidence="1">
    <location>
        <begin position="154"/>
        <end position="176"/>
    </location>
</feature>
<feature type="domain" description="Cytoskeleton protein RodZ-like C-terminal" evidence="3">
    <location>
        <begin position="184"/>
        <end position="249"/>
    </location>
</feature>
<keyword evidence="2" id="KW-0812">Transmembrane</keyword>
<keyword evidence="2" id="KW-0472">Membrane</keyword>
<reference evidence="4" key="1">
    <citation type="submission" date="2020-11" db="EMBL/GenBank/DDBJ databases">
        <authorList>
            <person name="Konstantinou D."/>
            <person name="Gkelis S."/>
            <person name="Popin R."/>
            <person name="Fewer D."/>
            <person name="Sivonen K."/>
        </authorList>
    </citation>
    <scope>NUCLEOTIDE SEQUENCE</scope>
    <source>
        <strain evidence="4">TAU-MAC 1115</strain>
    </source>
</reference>
<evidence type="ECO:0000313" key="5">
    <source>
        <dbReference type="Proteomes" id="UP000717364"/>
    </source>
</evidence>
<evidence type="ECO:0000256" key="2">
    <source>
        <dbReference type="SAM" id="Phobius"/>
    </source>
</evidence>
<evidence type="ECO:0000313" key="4">
    <source>
        <dbReference type="EMBL" id="MBT9317351.1"/>
    </source>
</evidence>
<reference evidence="4" key="2">
    <citation type="journal article" date="2021" name="Mar. Drugs">
        <title>Genome Reduction and Secondary Metabolism of the Marine Sponge-Associated Cyanobacterium Leptothoe.</title>
        <authorList>
            <person name="Konstantinou D."/>
            <person name="Popin R.V."/>
            <person name="Fewer D.P."/>
            <person name="Sivonen K."/>
            <person name="Gkelis S."/>
        </authorList>
    </citation>
    <scope>NUCLEOTIDE SEQUENCE</scope>
    <source>
        <strain evidence="4">TAU-MAC 1115</strain>
    </source>
</reference>
<sequence>MKRQGHTSTQQQEQLFALGSVLRDAREASGQTLDEVASKVLVRPRLLVALEEGITNELPEPVYVRGLIRRYGDVLGLDGIALSSQYVSAPILKGTGRNWSVDSVQLRPYHLYAAYVVLIAVSVSGLSYLMQRAIPQNAAEPIVDPAAVEQLAPRRTAVPSTASQPTAQEAEAQPGSKEPIVVDVEFVQQSWVRVTADGDETYEGILQEGAERSWSAQESLTIRAGNAGGVVLAYNRGKAKPMGKPGTVVEQTFTPGEGEVASLNQ</sequence>
<dbReference type="InterPro" id="IPR025194">
    <property type="entry name" value="RodZ-like_C"/>
</dbReference>
<dbReference type="Pfam" id="PF13413">
    <property type="entry name" value="HTH_25"/>
    <property type="match status" value="1"/>
</dbReference>